<keyword evidence="2" id="KW-0732">Signal</keyword>
<feature type="chain" id="PRO_5002320003" evidence="2">
    <location>
        <begin position="24"/>
        <end position="325"/>
    </location>
</feature>
<comment type="similarity">
    <text evidence="1">Belongs to the UPF0065 (bug) family.</text>
</comment>
<dbReference type="SUPFAM" id="SSF53850">
    <property type="entry name" value="Periplasmic binding protein-like II"/>
    <property type="match status" value="1"/>
</dbReference>
<feature type="signal peptide" evidence="2">
    <location>
        <begin position="1"/>
        <end position="23"/>
    </location>
</feature>
<evidence type="ECO:0000256" key="1">
    <source>
        <dbReference type="ARBA" id="ARBA00006987"/>
    </source>
</evidence>
<dbReference type="PANTHER" id="PTHR42928:SF5">
    <property type="entry name" value="BLR1237 PROTEIN"/>
    <property type="match status" value="1"/>
</dbReference>
<dbReference type="EMBL" id="JXXE01000009">
    <property type="protein sequence ID" value="KIZ48160.1"/>
    <property type="molecule type" value="Genomic_DNA"/>
</dbReference>
<dbReference type="Gene3D" id="3.40.190.150">
    <property type="entry name" value="Bordetella uptake gene, domain 1"/>
    <property type="match status" value="1"/>
</dbReference>
<dbReference type="InterPro" id="IPR005064">
    <property type="entry name" value="BUG"/>
</dbReference>
<proteinExistence type="inferred from homology"/>
<dbReference type="Pfam" id="PF03401">
    <property type="entry name" value="TctC"/>
    <property type="match status" value="1"/>
</dbReference>
<dbReference type="Gene3D" id="3.40.190.10">
    <property type="entry name" value="Periplasmic binding protein-like II"/>
    <property type="match status" value="1"/>
</dbReference>
<sequence length="325" mass="34590">MKITRRTLLGSMAAAASFGPAYAASSGDGWPDRPVKMISPYGPGGASDISLRILADQFERRLGKKFFVENKPGAGTRIANETVAHADPDGYTFLYAAAPYSTAEALYGKLSYDPHKDLRPVSMVILASIFLIVNAKAPYKTLDEFIAYGKSKPEGLTFASPGAGSRPHLAGELLLKTTGTKGISVQFRGDATAYTELLAGRVDATFSAISAALPHIKAGTLRVLGCASAQRSAVYPEAPTLVEQGQDIVADGWYGFLAPAATPTPIVDKMQAEINHALSDDSVKQKLLAQGLETHYLPGPEFGAFIDDESKKWGKIIEEAGLKQP</sequence>
<evidence type="ECO:0000256" key="2">
    <source>
        <dbReference type="SAM" id="SignalP"/>
    </source>
</evidence>
<dbReference type="PIRSF" id="PIRSF017082">
    <property type="entry name" value="YflP"/>
    <property type="match status" value="1"/>
</dbReference>
<protein>
    <submittedName>
        <fullName evidence="3">ABC transporter substrate-binding protein</fullName>
    </submittedName>
</protein>
<dbReference type="Proteomes" id="UP000032515">
    <property type="component" value="Unassembled WGS sequence"/>
</dbReference>
<dbReference type="PATRIC" id="fig|1076.23.peg.6575"/>
<dbReference type="AlphaFoldDB" id="A0A0D7F5W9"/>
<dbReference type="InterPro" id="IPR042100">
    <property type="entry name" value="Bug_dom1"/>
</dbReference>
<dbReference type="PANTHER" id="PTHR42928">
    <property type="entry name" value="TRICARBOXYLATE-BINDING PROTEIN"/>
    <property type="match status" value="1"/>
</dbReference>
<evidence type="ECO:0000313" key="3">
    <source>
        <dbReference type="EMBL" id="KIZ48160.1"/>
    </source>
</evidence>
<accession>A0A0D7F5W9</accession>
<dbReference type="OrthoDB" id="7253390at2"/>
<comment type="caution">
    <text evidence="3">The sequence shown here is derived from an EMBL/GenBank/DDBJ whole genome shotgun (WGS) entry which is preliminary data.</text>
</comment>
<gene>
    <name evidence="3" type="ORF">OO17_00305</name>
</gene>
<organism evidence="3 4">
    <name type="scientific">Rhodopseudomonas palustris</name>
    <dbReference type="NCBI Taxonomy" id="1076"/>
    <lineage>
        <taxon>Bacteria</taxon>
        <taxon>Pseudomonadati</taxon>
        <taxon>Pseudomonadota</taxon>
        <taxon>Alphaproteobacteria</taxon>
        <taxon>Hyphomicrobiales</taxon>
        <taxon>Nitrobacteraceae</taxon>
        <taxon>Rhodopseudomonas</taxon>
    </lineage>
</organism>
<dbReference type="RefSeq" id="WP_044403971.1">
    <property type="nucleotide sequence ID" value="NZ_JXXE01000009.1"/>
</dbReference>
<reference evidence="3 4" key="1">
    <citation type="submission" date="2014-11" db="EMBL/GenBank/DDBJ databases">
        <title>Genomics and ecophysiology of heterotrophic nitrogen fixing bacteria isolated from estuarine surface water.</title>
        <authorList>
            <person name="Bentzon-Tilia M."/>
            <person name="Severin I."/>
            <person name="Hansen L.H."/>
            <person name="Riemann L."/>
        </authorList>
    </citation>
    <scope>NUCLEOTIDE SEQUENCE [LARGE SCALE GENOMIC DNA]</scope>
    <source>
        <strain evidence="3 4">BAL398</strain>
    </source>
</reference>
<dbReference type="CDD" id="cd07012">
    <property type="entry name" value="PBP2_Bug_TTT"/>
    <property type="match status" value="1"/>
</dbReference>
<name>A0A0D7F5W9_RHOPL</name>
<evidence type="ECO:0000313" key="4">
    <source>
        <dbReference type="Proteomes" id="UP000032515"/>
    </source>
</evidence>